<evidence type="ECO:0000259" key="4">
    <source>
        <dbReference type="PROSITE" id="PS01124"/>
    </source>
</evidence>
<dbReference type="SMART" id="SM00342">
    <property type="entry name" value="HTH_ARAC"/>
    <property type="match status" value="1"/>
</dbReference>
<dbReference type="GO" id="GO:0043565">
    <property type="term" value="F:sequence-specific DNA binding"/>
    <property type="evidence" value="ECO:0007669"/>
    <property type="project" value="InterPro"/>
</dbReference>
<name>A0A9X4KL70_9BACL</name>
<gene>
    <name evidence="5" type="ORF">OMP38_12985</name>
</gene>
<dbReference type="InterPro" id="IPR011051">
    <property type="entry name" value="RmlC_Cupin_sf"/>
</dbReference>
<dbReference type="PROSITE" id="PS00041">
    <property type="entry name" value="HTH_ARAC_FAMILY_1"/>
    <property type="match status" value="1"/>
</dbReference>
<dbReference type="InterPro" id="IPR018060">
    <property type="entry name" value="HTH_AraC"/>
</dbReference>
<sequence>MEAHKGLFHEAWKSGDGRPRVHAYYFKEWTVYRMDPHTHDSTEIMYVMAGECLVAIDGGRGRESVHPLRKGDFIVLNANVPHRLQVDRACRMLNVEFDLAAADGVVPPLRRLAEEDASLDALLRSPGPSATLTDPDEVLHALKSLVLELDLQGDDGGALAQLLMAQVLFRIARLLAESRQAGIPQTDLYVKQAIAYMQENYDRDIRLRDIAAAANLHPSYLQRLFKRQVGEPVTAYLTAHRMERAKMLLSHTDIPIADICEYVGVASRSYFHALFKKHAGMTPAEYRSAQDRHRWNINEKL</sequence>
<evidence type="ECO:0000256" key="1">
    <source>
        <dbReference type="ARBA" id="ARBA00023015"/>
    </source>
</evidence>
<dbReference type="InterPro" id="IPR050204">
    <property type="entry name" value="AraC_XylS_family_regulators"/>
</dbReference>
<keyword evidence="3" id="KW-0804">Transcription</keyword>
<organism evidence="5 6">
    <name type="scientific">Cohnella ginsengisoli</name>
    <dbReference type="NCBI Taxonomy" id="425004"/>
    <lineage>
        <taxon>Bacteria</taxon>
        <taxon>Bacillati</taxon>
        <taxon>Bacillota</taxon>
        <taxon>Bacilli</taxon>
        <taxon>Bacillales</taxon>
        <taxon>Paenibacillaceae</taxon>
        <taxon>Cohnella</taxon>
    </lineage>
</organism>
<dbReference type="GO" id="GO:0003700">
    <property type="term" value="F:DNA-binding transcription factor activity"/>
    <property type="evidence" value="ECO:0007669"/>
    <property type="project" value="InterPro"/>
</dbReference>
<reference evidence="5 6" key="1">
    <citation type="submission" date="2022-10" db="EMBL/GenBank/DDBJ databases">
        <title>Comparative genomic analysis of Cohnella hashimotonis sp. nov., isolated from the International Space Station.</title>
        <authorList>
            <person name="Simpson A."/>
            <person name="Venkateswaran K."/>
        </authorList>
    </citation>
    <scope>NUCLEOTIDE SEQUENCE [LARGE SCALE GENOMIC DNA]</scope>
    <source>
        <strain evidence="5 6">DSM 18997</strain>
    </source>
</reference>
<evidence type="ECO:0000313" key="6">
    <source>
        <dbReference type="Proteomes" id="UP001153387"/>
    </source>
</evidence>
<dbReference type="PRINTS" id="PR00032">
    <property type="entry name" value="HTHARAC"/>
</dbReference>
<comment type="caution">
    <text evidence="5">The sequence shown here is derived from an EMBL/GenBank/DDBJ whole genome shotgun (WGS) entry which is preliminary data.</text>
</comment>
<dbReference type="PANTHER" id="PTHR46796:SF13">
    <property type="entry name" value="HTH-TYPE TRANSCRIPTIONAL ACTIVATOR RHAS"/>
    <property type="match status" value="1"/>
</dbReference>
<protein>
    <submittedName>
        <fullName evidence="5">AraC family transcriptional regulator</fullName>
    </submittedName>
</protein>
<feature type="domain" description="HTH araC/xylS-type" evidence="4">
    <location>
        <begin position="191"/>
        <end position="289"/>
    </location>
</feature>
<dbReference type="Pfam" id="PF02311">
    <property type="entry name" value="AraC_binding"/>
    <property type="match status" value="1"/>
</dbReference>
<dbReference type="RefSeq" id="WP_277565542.1">
    <property type="nucleotide sequence ID" value="NZ_JAPDHZ010000003.1"/>
</dbReference>
<dbReference type="Pfam" id="PF12833">
    <property type="entry name" value="HTH_18"/>
    <property type="match status" value="1"/>
</dbReference>
<dbReference type="InterPro" id="IPR009057">
    <property type="entry name" value="Homeodomain-like_sf"/>
</dbReference>
<dbReference type="SUPFAM" id="SSF51182">
    <property type="entry name" value="RmlC-like cupins"/>
    <property type="match status" value="1"/>
</dbReference>
<dbReference type="InterPro" id="IPR018062">
    <property type="entry name" value="HTH_AraC-typ_CS"/>
</dbReference>
<evidence type="ECO:0000256" key="3">
    <source>
        <dbReference type="ARBA" id="ARBA00023163"/>
    </source>
</evidence>
<dbReference type="AlphaFoldDB" id="A0A9X4KL70"/>
<dbReference type="InterPro" id="IPR020449">
    <property type="entry name" value="Tscrpt_reg_AraC-type_HTH"/>
</dbReference>
<dbReference type="Proteomes" id="UP001153387">
    <property type="component" value="Unassembled WGS sequence"/>
</dbReference>
<evidence type="ECO:0000256" key="2">
    <source>
        <dbReference type="ARBA" id="ARBA00023125"/>
    </source>
</evidence>
<dbReference type="PROSITE" id="PS01124">
    <property type="entry name" value="HTH_ARAC_FAMILY_2"/>
    <property type="match status" value="1"/>
</dbReference>
<dbReference type="PANTHER" id="PTHR46796">
    <property type="entry name" value="HTH-TYPE TRANSCRIPTIONAL ACTIVATOR RHAS-RELATED"/>
    <property type="match status" value="1"/>
</dbReference>
<accession>A0A9X4KL70</accession>
<proteinExistence type="predicted"/>
<dbReference type="InterPro" id="IPR003313">
    <property type="entry name" value="AraC-bd"/>
</dbReference>
<dbReference type="SUPFAM" id="SSF46689">
    <property type="entry name" value="Homeodomain-like"/>
    <property type="match status" value="2"/>
</dbReference>
<evidence type="ECO:0000313" key="5">
    <source>
        <dbReference type="EMBL" id="MDG0791685.1"/>
    </source>
</evidence>
<keyword evidence="1" id="KW-0805">Transcription regulation</keyword>
<keyword evidence="6" id="KW-1185">Reference proteome</keyword>
<dbReference type="EMBL" id="JAPDHZ010000003">
    <property type="protein sequence ID" value="MDG0791685.1"/>
    <property type="molecule type" value="Genomic_DNA"/>
</dbReference>
<keyword evidence="2" id="KW-0238">DNA-binding</keyword>
<dbReference type="InterPro" id="IPR014710">
    <property type="entry name" value="RmlC-like_jellyroll"/>
</dbReference>
<dbReference type="Gene3D" id="1.10.10.60">
    <property type="entry name" value="Homeodomain-like"/>
    <property type="match status" value="2"/>
</dbReference>
<dbReference type="Gene3D" id="2.60.120.10">
    <property type="entry name" value="Jelly Rolls"/>
    <property type="match status" value="1"/>
</dbReference>